<evidence type="ECO:0000256" key="3">
    <source>
        <dbReference type="ARBA" id="ARBA00022782"/>
    </source>
</evidence>
<feature type="region of interest" description="Disordered" evidence="7">
    <location>
        <begin position="117"/>
        <end position="158"/>
    </location>
</feature>
<feature type="region of interest" description="Disordered" evidence="7">
    <location>
        <begin position="550"/>
        <end position="590"/>
    </location>
</feature>
<feature type="chain" id="PRO_5004341756" description="FRIGIDA-like protein" evidence="8">
    <location>
        <begin position="22"/>
        <end position="622"/>
    </location>
</feature>
<gene>
    <name evidence="9" type="ORF">CARUB_v10026085mg</name>
</gene>
<feature type="coiled-coil region" evidence="6">
    <location>
        <begin position="426"/>
        <end position="457"/>
    </location>
</feature>
<feature type="non-terminal residue" evidence="9">
    <location>
        <position position="1"/>
    </location>
</feature>
<evidence type="ECO:0000256" key="7">
    <source>
        <dbReference type="SAM" id="MobiDB-lite"/>
    </source>
</evidence>
<dbReference type="GO" id="GO:0030154">
    <property type="term" value="P:cell differentiation"/>
    <property type="evidence" value="ECO:0007669"/>
    <property type="project" value="UniProtKB-KW"/>
</dbReference>
<feature type="compositionally biased region" description="Low complexity" evidence="7">
    <location>
        <begin position="474"/>
        <end position="485"/>
    </location>
</feature>
<evidence type="ECO:0000256" key="2">
    <source>
        <dbReference type="ARBA" id="ARBA00022473"/>
    </source>
</evidence>
<dbReference type="Pfam" id="PF07899">
    <property type="entry name" value="Frigida"/>
    <property type="match status" value="1"/>
</dbReference>
<keyword evidence="2 5" id="KW-0217">Developmental protein</keyword>
<dbReference type="KEGG" id="crb:17876805"/>
<protein>
    <recommendedName>
        <fullName evidence="5">FRIGIDA-like protein</fullName>
    </recommendedName>
</protein>
<evidence type="ECO:0000256" key="1">
    <source>
        <dbReference type="ARBA" id="ARBA00008956"/>
    </source>
</evidence>
<reference evidence="10" key="1">
    <citation type="journal article" date="2013" name="Nat. Genet.">
        <title>The Capsella rubella genome and the genomic consequences of rapid mating system evolution.</title>
        <authorList>
            <person name="Slotte T."/>
            <person name="Hazzouri K.M."/>
            <person name="Agren J.A."/>
            <person name="Koenig D."/>
            <person name="Maumus F."/>
            <person name="Guo Y.L."/>
            <person name="Steige K."/>
            <person name="Platts A.E."/>
            <person name="Escobar J.S."/>
            <person name="Newman L.K."/>
            <person name="Wang W."/>
            <person name="Mandakova T."/>
            <person name="Vello E."/>
            <person name="Smith L.M."/>
            <person name="Henz S.R."/>
            <person name="Steffen J."/>
            <person name="Takuno S."/>
            <person name="Brandvain Y."/>
            <person name="Coop G."/>
            <person name="Andolfatto P."/>
            <person name="Hu T.T."/>
            <person name="Blanchette M."/>
            <person name="Clark R.M."/>
            <person name="Quesneville H."/>
            <person name="Nordborg M."/>
            <person name="Gaut B.S."/>
            <person name="Lysak M.A."/>
            <person name="Jenkins J."/>
            <person name="Grimwood J."/>
            <person name="Chapman J."/>
            <person name="Prochnik S."/>
            <person name="Shu S."/>
            <person name="Rokhsar D."/>
            <person name="Schmutz J."/>
            <person name="Weigel D."/>
            <person name="Wright S.I."/>
        </authorList>
    </citation>
    <scope>NUCLEOTIDE SEQUENCE [LARGE SCALE GENOMIC DNA]</scope>
    <source>
        <strain evidence="10">cv. Monte Gargano</strain>
    </source>
</reference>
<dbReference type="eggNOG" id="ENOG502QUHP">
    <property type="taxonomic scope" value="Eukaryota"/>
</dbReference>
<keyword evidence="3 5" id="KW-0221">Differentiation</keyword>
<name>R0G959_9BRAS</name>
<dbReference type="EMBL" id="KB870812">
    <property type="protein sequence ID" value="EOA13079.1"/>
    <property type="molecule type" value="Genomic_DNA"/>
</dbReference>
<proteinExistence type="inferred from homology"/>
<dbReference type="GO" id="GO:0009908">
    <property type="term" value="P:flower development"/>
    <property type="evidence" value="ECO:0007669"/>
    <property type="project" value="UniProtKB-KW"/>
</dbReference>
<keyword evidence="10" id="KW-1185">Reference proteome</keyword>
<feature type="region of interest" description="Disordered" evidence="7">
    <location>
        <begin position="469"/>
        <end position="533"/>
    </location>
</feature>
<sequence length="622" mass="69729">AFYFNFRTFLLLHIPMAFRNGSMIPGVAQPSTATIPRLHQSHQSERRLGELPAVFETEHITIGESKQPEFFKSIDDLAAFSTAVEAFKRQFDDLRKHIESVENAIDSELKSNGVDIAASSNSHQPLSPPRNNASAETTVTVSQSSQEPAETVPETSNKPEGERLCELMCSKGLRRYICGNISHRAKLMEEIPAALKLAKEPAKFVLECIGKFYLQGRKAYSKDSPMISARQVSLLILESFLLMPDPGKGKLKIESSVKDEAEMAAVAWKKRLMGEGGLAVAEQIDARGLLLLIACYGVPSDFRSMDLLDLIRTSGSNEIVGALRRSPFLAPMISGIVESSIKRGMHIEALEMVYTFGMEDKFSASTVLTSFLRMKKESFEREKQKAQSPMAYKEAAEKQLGALSSVMQCMKTHKLDPAKEIPGWQIKEEIVKLENVTRQLNREMEEKARSITLMEEELLSKRLYNEQMKRPRLSPMEMPPVSSSSYTPIYRDQTFPSQRDEDSDEISALVNSYLGPSSSFPHRSSLRRSPEYMVPPGGLGRSVYAYEHLPPNSYSPGNGQRLARQYSPVHGRHPPQYTPPTHGQQQIPYGLQRVYIHSPSEERYLGISNHKSPRSNSSLDHT</sequence>
<dbReference type="PANTHER" id="PTHR31791:SF49">
    <property type="entry name" value="INACTIVE PROTEIN FRIGIDA"/>
    <property type="match status" value="1"/>
</dbReference>
<feature type="compositionally biased region" description="Polar residues" evidence="7">
    <location>
        <begin position="118"/>
        <end position="156"/>
    </location>
</feature>
<evidence type="ECO:0000256" key="6">
    <source>
        <dbReference type="SAM" id="Coils"/>
    </source>
</evidence>
<feature type="signal peptide" evidence="8">
    <location>
        <begin position="1"/>
        <end position="21"/>
    </location>
</feature>
<keyword evidence="4 5" id="KW-0287">Flowering</keyword>
<evidence type="ECO:0000256" key="5">
    <source>
        <dbReference type="RuleBase" id="RU364012"/>
    </source>
</evidence>
<evidence type="ECO:0000256" key="8">
    <source>
        <dbReference type="SAM" id="SignalP"/>
    </source>
</evidence>
<keyword evidence="8" id="KW-0732">Signal</keyword>
<evidence type="ECO:0000313" key="10">
    <source>
        <dbReference type="Proteomes" id="UP000029121"/>
    </source>
</evidence>
<dbReference type="PANTHER" id="PTHR31791">
    <property type="entry name" value="FRIGIDA-LIKE PROTEIN 3-RELATED"/>
    <property type="match status" value="1"/>
</dbReference>
<dbReference type="InterPro" id="IPR012474">
    <property type="entry name" value="Frigida"/>
</dbReference>
<dbReference type="Proteomes" id="UP000029121">
    <property type="component" value="Unassembled WGS sequence"/>
</dbReference>
<dbReference type="STRING" id="81985.R0G959"/>
<evidence type="ECO:0000256" key="4">
    <source>
        <dbReference type="ARBA" id="ARBA00023089"/>
    </source>
</evidence>
<keyword evidence="6" id="KW-0175">Coiled coil</keyword>
<feature type="region of interest" description="Disordered" evidence="7">
    <location>
        <begin position="602"/>
        <end position="622"/>
    </location>
</feature>
<comment type="similarity">
    <text evidence="1 5">Belongs to the Frigida family.</text>
</comment>
<organism evidence="9 10">
    <name type="scientific">Capsella rubella</name>
    <dbReference type="NCBI Taxonomy" id="81985"/>
    <lineage>
        <taxon>Eukaryota</taxon>
        <taxon>Viridiplantae</taxon>
        <taxon>Streptophyta</taxon>
        <taxon>Embryophyta</taxon>
        <taxon>Tracheophyta</taxon>
        <taxon>Spermatophyta</taxon>
        <taxon>Magnoliopsida</taxon>
        <taxon>eudicotyledons</taxon>
        <taxon>Gunneridae</taxon>
        <taxon>Pentapetalae</taxon>
        <taxon>rosids</taxon>
        <taxon>malvids</taxon>
        <taxon>Brassicales</taxon>
        <taxon>Brassicaceae</taxon>
        <taxon>Camelineae</taxon>
        <taxon>Capsella</taxon>
    </lineage>
</organism>
<dbReference type="OrthoDB" id="776053at2759"/>
<accession>R0G959</accession>
<dbReference type="AlphaFoldDB" id="R0G959"/>
<evidence type="ECO:0000313" key="9">
    <source>
        <dbReference type="EMBL" id="EOA13079.1"/>
    </source>
</evidence>